<sequence>MPYFERSNRMYKVFFTLSSLSLLITVIAYSLSDLQEIIQYNIVNSNHFLWTLWTVVFFVLSIFFLILGIVLRKVAQDAEDDMSSMARQIKELREALEGGSAARKKSYSDTDQH</sequence>
<keyword evidence="3" id="KW-1185">Reference proteome</keyword>
<dbReference type="RefSeq" id="WP_110046740.1">
    <property type="nucleotide sequence ID" value="NZ_CP054612.1"/>
</dbReference>
<keyword evidence="1" id="KW-0472">Membrane</keyword>
<keyword evidence="1" id="KW-1133">Transmembrane helix</keyword>
<evidence type="ECO:0000256" key="1">
    <source>
        <dbReference type="SAM" id="Phobius"/>
    </source>
</evidence>
<name>A0A2V2YLR5_9BACL</name>
<dbReference type="AlphaFoldDB" id="A0A2V2YLR5"/>
<gene>
    <name evidence="2" type="ORF">DFQ01_13081</name>
</gene>
<dbReference type="EMBL" id="QGTQ01000030">
    <property type="protein sequence ID" value="PWV94516.1"/>
    <property type="molecule type" value="Genomic_DNA"/>
</dbReference>
<dbReference type="Proteomes" id="UP000246635">
    <property type="component" value="Unassembled WGS sequence"/>
</dbReference>
<evidence type="ECO:0000313" key="2">
    <source>
        <dbReference type="EMBL" id="PWV94516.1"/>
    </source>
</evidence>
<keyword evidence="1" id="KW-0812">Transmembrane</keyword>
<comment type="caution">
    <text evidence="2">The sequence shown here is derived from an EMBL/GenBank/DDBJ whole genome shotgun (WGS) entry which is preliminary data.</text>
</comment>
<proteinExistence type="predicted"/>
<reference evidence="2 3" key="1">
    <citation type="submission" date="2018-05" db="EMBL/GenBank/DDBJ databases">
        <title>Genomic Encyclopedia of Type Strains, Phase III (KMG-III): the genomes of soil and plant-associated and newly described type strains.</title>
        <authorList>
            <person name="Whitman W."/>
        </authorList>
    </citation>
    <scope>NUCLEOTIDE SEQUENCE [LARGE SCALE GENOMIC DNA]</scope>
    <source>
        <strain evidence="2 3">CECT 5696</strain>
    </source>
</reference>
<organism evidence="2 3">
    <name type="scientific">Paenibacillus cellulosilyticus</name>
    <dbReference type="NCBI Taxonomy" id="375489"/>
    <lineage>
        <taxon>Bacteria</taxon>
        <taxon>Bacillati</taxon>
        <taxon>Bacillota</taxon>
        <taxon>Bacilli</taxon>
        <taxon>Bacillales</taxon>
        <taxon>Paenibacillaceae</taxon>
        <taxon>Paenibacillus</taxon>
    </lineage>
</organism>
<accession>A0A2V2YLR5</accession>
<feature type="transmembrane region" description="Helical" evidence="1">
    <location>
        <begin position="52"/>
        <end position="71"/>
    </location>
</feature>
<protein>
    <submittedName>
        <fullName evidence="2">Uncharacterized protein</fullName>
    </submittedName>
</protein>
<evidence type="ECO:0000313" key="3">
    <source>
        <dbReference type="Proteomes" id="UP000246635"/>
    </source>
</evidence>